<evidence type="ECO:0000313" key="2">
    <source>
        <dbReference type="EMBL" id="KNC99595.1"/>
    </source>
</evidence>
<name>A0A0L0HDS3_SPIPD</name>
<feature type="compositionally biased region" description="Basic and acidic residues" evidence="1">
    <location>
        <begin position="39"/>
        <end position="51"/>
    </location>
</feature>
<evidence type="ECO:0000256" key="1">
    <source>
        <dbReference type="SAM" id="MobiDB-lite"/>
    </source>
</evidence>
<dbReference type="GeneID" id="27688404"/>
<dbReference type="eggNOG" id="ENOG502S42V">
    <property type="taxonomic scope" value="Eukaryota"/>
</dbReference>
<proteinExistence type="predicted"/>
<dbReference type="PANTHER" id="PTHR15633">
    <property type="entry name" value="NUCLEOLAR PROTEIN 11"/>
    <property type="match status" value="1"/>
</dbReference>
<feature type="compositionally biased region" description="Basic and acidic residues" evidence="1">
    <location>
        <begin position="621"/>
        <end position="635"/>
    </location>
</feature>
<dbReference type="GO" id="GO:0030490">
    <property type="term" value="P:maturation of SSU-rRNA"/>
    <property type="evidence" value="ECO:0007669"/>
    <property type="project" value="InterPro"/>
</dbReference>
<dbReference type="AlphaFoldDB" id="A0A0L0HDS3"/>
<feature type="region of interest" description="Disordered" evidence="1">
    <location>
        <begin position="24"/>
        <end position="52"/>
    </location>
</feature>
<feature type="region of interest" description="Disordered" evidence="1">
    <location>
        <begin position="617"/>
        <end position="644"/>
    </location>
</feature>
<dbReference type="GO" id="GO:0005730">
    <property type="term" value="C:nucleolus"/>
    <property type="evidence" value="ECO:0007669"/>
    <property type="project" value="TreeGrafter"/>
</dbReference>
<accession>A0A0L0HDS3</accession>
<gene>
    <name evidence="2" type="ORF">SPPG_04982</name>
</gene>
<organism evidence="2 3">
    <name type="scientific">Spizellomyces punctatus (strain DAOM BR117)</name>
    <dbReference type="NCBI Taxonomy" id="645134"/>
    <lineage>
        <taxon>Eukaryota</taxon>
        <taxon>Fungi</taxon>
        <taxon>Fungi incertae sedis</taxon>
        <taxon>Chytridiomycota</taxon>
        <taxon>Chytridiomycota incertae sedis</taxon>
        <taxon>Chytridiomycetes</taxon>
        <taxon>Spizellomycetales</taxon>
        <taxon>Spizellomycetaceae</taxon>
        <taxon>Spizellomyces</taxon>
    </lineage>
</organism>
<feature type="region of interest" description="Disordered" evidence="1">
    <location>
        <begin position="773"/>
        <end position="806"/>
    </location>
</feature>
<dbReference type="Proteomes" id="UP000053201">
    <property type="component" value="Unassembled WGS sequence"/>
</dbReference>
<keyword evidence="3" id="KW-1185">Reference proteome</keyword>
<dbReference type="PANTHER" id="PTHR15633:SF2">
    <property type="entry name" value="NUCLEOLAR PROTEIN 11"/>
    <property type="match status" value="1"/>
</dbReference>
<dbReference type="OrthoDB" id="4349954at2759"/>
<dbReference type="InterPro" id="IPR042859">
    <property type="entry name" value="NOL11"/>
</dbReference>
<dbReference type="STRING" id="645134.A0A0L0HDS3"/>
<dbReference type="InParanoid" id="A0A0L0HDS3"/>
<dbReference type="EMBL" id="KQ257457">
    <property type="protein sequence ID" value="KNC99595.1"/>
    <property type="molecule type" value="Genomic_DNA"/>
</dbReference>
<dbReference type="GO" id="GO:0003723">
    <property type="term" value="F:RNA binding"/>
    <property type="evidence" value="ECO:0007669"/>
    <property type="project" value="TreeGrafter"/>
</dbReference>
<sequence length="1022" mass="113470">MAQSVRIQEPYLLTPHPYTVGLPKRISLSQRDISKPQPTKKENTKERDISSKRSLPQGFLAASVPEHLFGDDNGDHSATVVTVQGAAIYLYDLARQQCLHSWSVPPGHLFASPARYLPAPSSQQGPNTGSLDITPIDADADTDLSLSSALAGNVYAVIDCGADVAAREEKRLVWMWKVAEVQGDAEEVTLVAGKPDSSKKFKNEIYHLSTFIPSPSANDGYLVIVHIEGGITVTSRTLETLTTWSAPSTTNARVVWSTTFTTADDGEEEWRSLRVLSIVQHERGRYTIRTHSVSAKRTGAVHVELLSEVEMSVPVEHMNTVKGQEEGPVIPMAFAYQVERNVLTVVYSNAAVRVYQFDGISKLLRESLSFTLKLAKFEVPSNLNSHRARGPSSISISPLDASYISIVGYRRWKDAGVEEVLTIWDTEYGALHYEKVLNAAGSEVGASSRVFHTTVIKSPLTGPVVSVASSVISHHSPVSFSSTVTFIPYHCSPLTMLSVLGKLRKPLLADGADSLGSKLEANVIEPVGLGMATVGLVSPPVAGPEIESWNMQLADSDQLSREYVAKLLDPAVNEGQFNKLFCEWMQKKLLELRELETLEGNGKRDAVTTQSTVPKVNGVMPKKEKTQEDQQKADTDVDQTQSLPKYLTCPPDRSVISKLPRVELSYPALFTILRRCFSNPTKFWPRHTIQYLLRSGCATSRSVEGGIIGAALEREDLYIIQAALKHVSDLGETELVEVLRYVCGAEEGRWKTSGRTIRAKKLADWLESKEKDARKSRQVVPGTPHPERMKVAEWQSETEEEDKANDVEVNGAEEAEKLEQAEQRAHQAEISSSALDPIITACTPGQAHFFRLVFSRPRTDTFMAQAMRKRLGARDLGTILGWVSNVLRVNKGEDEMDLDGSRTALWWMWADEKSTGNIGPQPGSFAEWATAIDTLTLLLDAHFSTLLHARELESLLQTLHQTISYDTTRISIMNSRLLGPLYGIFEEKKREVEQKDKGKGKRWRRMVEDVRGEEYEVEIYKF</sequence>
<protein>
    <submittedName>
        <fullName evidence="2">Uncharacterized protein</fullName>
    </submittedName>
</protein>
<evidence type="ECO:0000313" key="3">
    <source>
        <dbReference type="Proteomes" id="UP000053201"/>
    </source>
</evidence>
<dbReference type="RefSeq" id="XP_016607635.1">
    <property type="nucleotide sequence ID" value="XM_016753222.1"/>
</dbReference>
<dbReference type="VEuPathDB" id="FungiDB:SPPG_04982"/>
<reference evidence="2 3" key="1">
    <citation type="submission" date="2009-08" db="EMBL/GenBank/DDBJ databases">
        <title>The Genome Sequence of Spizellomyces punctatus strain DAOM BR117.</title>
        <authorList>
            <consortium name="The Broad Institute Genome Sequencing Platform"/>
            <person name="Russ C."/>
            <person name="Cuomo C."/>
            <person name="Shea T."/>
            <person name="Young S.K."/>
            <person name="Zeng Q."/>
            <person name="Koehrsen M."/>
            <person name="Haas B."/>
            <person name="Borodovsky M."/>
            <person name="Guigo R."/>
            <person name="Alvarado L."/>
            <person name="Berlin A."/>
            <person name="Bochicchio J."/>
            <person name="Borenstein D."/>
            <person name="Chapman S."/>
            <person name="Chen Z."/>
            <person name="Engels R."/>
            <person name="Freedman E."/>
            <person name="Gellesch M."/>
            <person name="Goldberg J."/>
            <person name="Griggs A."/>
            <person name="Gujja S."/>
            <person name="Heiman D."/>
            <person name="Hepburn T."/>
            <person name="Howarth C."/>
            <person name="Jen D."/>
            <person name="Larson L."/>
            <person name="Lewis B."/>
            <person name="Mehta T."/>
            <person name="Park D."/>
            <person name="Pearson M."/>
            <person name="Roberts A."/>
            <person name="Saif S."/>
            <person name="Shenoy N."/>
            <person name="Sisk P."/>
            <person name="Stolte C."/>
            <person name="Sykes S."/>
            <person name="Thomson T."/>
            <person name="Walk T."/>
            <person name="White J."/>
            <person name="Yandava C."/>
            <person name="Burger G."/>
            <person name="Gray M.W."/>
            <person name="Holland P.W.H."/>
            <person name="King N."/>
            <person name="Lang F.B.F."/>
            <person name="Roger A.J."/>
            <person name="Ruiz-Trillo I."/>
            <person name="Lander E."/>
            <person name="Nusbaum C."/>
        </authorList>
    </citation>
    <scope>NUCLEOTIDE SEQUENCE [LARGE SCALE GENOMIC DNA]</scope>
    <source>
        <strain evidence="2 3">DAOM BR117</strain>
    </source>
</reference>